<gene>
    <name evidence="2" type="ORF">EXJ73_07460</name>
</gene>
<evidence type="ECO:0000313" key="2">
    <source>
        <dbReference type="EMBL" id="MDG0862304.1"/>
    </source>
</evidence>
<keyword evidence="3" id="KW-1185">Reference proteome</keyword>
<reference evidence="2" key="1">
    <citation type="submission" date="2019-02" db="EMBL/GenBank/DDBJ databases">
        <title>Draft genome of the type strain Pelomonas aquatica CCUG 52575T.</title>
        <authorList>
            <person name="Gomila M."/>
            <person name="Lalucat J."/>
        </authorList>
    </citation>
    <scope>NUCLEOTIDE SEQUENCE</scope>
    <source>
        <strain evidence="2">CCUG 52575</strain>
    </source>
</reference>
<dbReference type="AlphaFoldDB" id="A0A9X4R4M0"/>
<comment type="caution">
    <text evidence="2">The sequence shown here is derived from an EMBL/GenBank/DDBJ whole genome shotgun (WGS) entry which is preliminary data.</text>
</comment>
<evidence type="ECO:0000313" key="3">
    <source>
        <dbReference type="Proteomes" id="UP001152766"/>
    </source>
</evidence>
<dbReference type="RefSeq" id="WP_268151461.1">
    <property type="nucleotide sequence ID" value="NZ_JAPPUW010000012.1"/>
</dbReference>
<sequence>MSEALEAYYAALERLKKRGSKINNDTVAIEAGNKKGSIKRSRAVFEDLIKAIDAAAEEIAEKRAEPKAKIKQLTDDKKSLRQLLDESIEREINLLDEIYTLKAQLEAYTAGKIVQLKGGRDTSRQ</sequence>
<dbReference type="Proteomes" id="UP001152766">
    <property type="component" value="Unassembled WGS sequence"/>
</dbReference>
<protein>
    <submittedName>
        <fullName evidence="2">Uncharacterized protein</fullName>
    </submittedName>
</protein>
<accession>A0A9X4R4M0</accession>
<feature type="coiled-coil region" evidence="1">
    <location>
        <begin position="45"/>
        <end position="90"/>
    </location>
</feature>
<name>A0A9X4R4M0_9BURK</name>
<keyword evidence="1" id="KW-0175">Coiled coil</keyword>
<organism evidence="2 3">
    <name type="scientific">Pelomonas aquatica</name>
    <dbReference type="NCBI Taxonomy" id="431058"/>
    <lineage>
        <taxon>Bacteria</taxon>
        <taxon>Pseudomonadati</taxon>
        <taxon>Pseudomonadota</taxon>
        <taxon>Betaproteobacteria</taxon>
        <taxon>Burkholderiales</taxon>
        <taxon>Sphaerotilaceae</taxon>
        <taxon>Roseateles</taxon>
    </lineage>
</organism>
<evidence type="ECO:0000256" key="1">
    <source>
        <dbReference type="SAM" id="Coils"/>
    </source>
</evidence>
<proteinExistence type="predicted"/>
<dbReference type="EMBL" id="SGUG01000008">
    <property type="protein sequence ID" value="MDG0862304.1"/>
    <property type="molecule type" value="Genomic_DNA"/>
</dbReference>